<accession>T0F9E4</accession>
<organism evidence="1 2">
    <name type="scientific">Leptospira broomii serovar Hurstbridge str. 5399</name>
    <dbReference type="NCBI Taxonomy" id="1049789"/>
    <lineage>
        <taxon>Bacteria</taxon>
        <taxon>Pseudomonadati</taxon>
        <taxon>Spirochaetota</taxon>
        <taxon>Spirochaetia</taxon>
        <taxon>Leptospirales</taxon>
        <taxon>Leptospiraceae</taxon>
        <taxon>Leptospira</taxon>
    </lineage>
</organism>
<protein>
    <submittedName>
        <fullName evidence="1">Uncharacterized protein</fullName>
    </submittedName>
</protein>
<evidence type="ECO:0000313" key="1">
    <source>
        <dbReference type="EMBL" id="EQA44132.1"/>
    </source>
</evidence>
<keyword evidence="2" id="KW-1185">Reference proteome</keyword>
<dbReference type="STRING" id="1049789.LEP1GSC050_2354"/>
<comment type="caution">
    <text evidence="1">The sequence shown here is derived from an EMBL/GenBank/DDBJ whole genome shotgun (WGS) entry which is preliminary data.</text>
</comment>
<gene>
    <name evidence="1" type="ORF">LEP1GSC050_2354</name>
</gene>
<name>T0F9E4_9LEPT</name>
<proteinExistence type="predicted"/>
<sequence>MGKKGQAKHYDPIRFAIESKVLIFGGTSSVGRQRKLPYGRPGGRARGVTAKRLPARL</sequence>
<reference evidence="1" key="1">
    <citation type="submission" date="2013-05" db="EMBL/GenBank/DDBJ databases">
        <authorList>
            <person name="Harkins D.M."/>
            <person name="Durkin A.S."/>
            <person name="Brinkac L.M."/>
            <person name="Haft D.H."/>
            <person name="Selengut J.D."/>
            <person name="Sanka R."/>
            <person name="DePew J."/>
            <person name="Purushe J."/>
            <person name="Hartskeerl R.A."/>
            <person name="Ahmed A."/>
            <person name="van der Linden H."/>
            <person name="Goris M.G.A."/>
            <person name="Vinetz J.M."/>
            <person name="Sutton G.G."/>
            <person name="Nierman W.C."/>
            <person name="Fouts D.E."/>
        </authorList>
    </citation>
    <scope>NUCLEOTIDE SEQUENCE [LARGE SCALE GENOMIC DNA]</scope>
    <source>
        <strain evidence="1">5399</strain>
    </source>
</reference>
<evidence type="ECO:0000313" key="2">
    <source>
        <dbReference type="Proteomes" id="UP000015454"/>
    </source>
</evidence>
<dbReference type="Proteomes" id="UP000015454">
    <property type="component" value="Unassembled WGS sequence"/>
</dbReference>
<dbReference type="EMBL" id="AHMO02000008">
    <property type="protein sequence ID" value="EQA44132.1"/>
    <property type="molecule type" value="Genomic_DNA"/>
</dbReference>
<dbReference type="AlphaFoldDB" id="T0F9E4"/>